<reference evidence="13" key="2">
    <citation type="submission" date="2022-10" db="EMBL/GenBank/DDBJ databases">
        <authorList>
            <consortium name="ENA_rothamsted_submissions"/>
            <consortium name="culmorum"/>
            <person name="King R."/>
        </authorList>
    </citation>
    <scope>NUCLEOTIDE SEQUENCE</scope>
</reference>
<dbReference type="PROSITE" id="PS50892">
    <property type="entry name" value="V_SNARE"/>
    <property type="match status" value="1"/>
</dbReference>
<comment type="subcellular location">
    <subcellularLocation>
        <location evidence="1">Cell membrane</location>
        <topology evidence="1">Peripheral membrane protein</topology>
    </subcellularLocation>
    <subcellularLocation>
        <location evidence="2">Cytoplasm</location>
    </subcellularLocation>
</comment>
<keyword evidence="4" id="KW-1003">Cell membrane</keyword>
<evidence type="ECO:0000256" key="4">
    <source>
        <dbReference type="ARBA" id="ARBA00022475"/>
    </source>
</evidence>
<dbReference type="PRINTS" id="PR00962">
    <property type="entry name" value="LETHAL2GIANT"/>
</dbReference>
<gene>
    <name evidence="13" type="ORF">CHIRRI_LOCUS4887</name>
</gene>
<dbReference type="AlphaFoldDB" id="A0A9P0IVQ7"/>
<evidence type="ECO:0000256" key="6">
    <source>
        <dbReference type="ARBA" id="ARBA00022490"/>
    </source>
</evidence>
<proteinExistence type="inferred from homology"/>
<dbReference type="EMBL" id="OU895878">
    <property type="protein sequence ID" value="CAH1717394.1"/>
    <property type="molecule type" value="Genomic_DNA"/>
</dbReference>
<name>A0A9P0IVQ7_9DIPT</name>
<evidence type="ECO:0000256" key="1">
    <source>
        <dbReference type="ARBA" id="ARBA00004202"/>
    </source>
</evidence>
<feature type="compositionally biased region" description="Basic and acidic residues" evidence="11">
    <location>
        <begin position="661"/>
        <end position="673"/>
    </location>
</feature>
<keyword evidence="8" id="KW-0677">Repeat</keyword>
<feature type="region of interest" description="Disordered" evidence="11">
    <location>
        <begin position="649"/>
        <end position="684"/>
    </location>
</feature>
<dbReference type="FunFam" id="2.130.10.10:FF:000521">
    <property type="entry name" value="syntaxin-binding protein 5-like isoform X1"/>
    <property type="match status" value="1"/>
</dbReference>
<reference evidence="13" key="1">
    <citation type="submission" date="2022-01" db="EMBL/GenBank/DDBJ databases">
        <authorList>
            <person name="King R."/>
        </authorList>
    </citation>
    <scope>NUCLEOTIDE SEQUENCE</scope>
</reference>
<dbReference type="PROSITE" id="PS50082">
    <property type="entry name" value="WD_REPEATS_2"/>
    <property type="match status" value="1"/>
</dbReference>
<dbReference type="InterPro" id="IPR015943">
    <property type="entry name" value="WD40/YVTN_repeat-like_dom_sf"/>
</dbReference>
<dbReference type="InterPro" id="IPR000664">
    <property type="entry name" value="Lethal2_giant"/>
</dbReference>
<evidence type="ECO:0000256" key="2">
    <source>
        <dbReference type="ARBA" id="ARBA00004496"/>
    </source>
</evidence>
<keyword evidence="7 9" id="KW-0853">WD repeat</keyword>
<sequence length="1097" mass="122315">MKKFTFKGVLDGFRSSVQSTQQRCDKEIEETLRPNDFTLKKTFRHGFPHNPTAIAFDPVQKLLAIGDKYGSLRILGQPGVDAHVRHEGESACAVIQIEFLVNEGALVAVTADDTLHYWNFQKKIPTVVHCLKFQRESITFIHLPVGSKWLYVGTEKGNIHIVHTESFTLSGYIIHWNKAVELTMKTHPGSVVHLSDNPLDSNKVLIGFELGLITLWDMKGKYAEFRWQSHEPLRSISWHYEGKSFVSSHIDGSLCTWPLRATAKPHIHIYPHAKPTKEGKLETCKPIHKVELKTTRNGETFTIFSGGLSMEKGGKSPCITVLQGKGTAVLHMEHPVVGFVAMCESPWMSDMQEPYAIAVLLQNDLVIIDLTSNGFPCFDSPYSMDLHDSPVTCCTYLADCPSDLVPAFYSVGRHAQNRKPGTSEKHWPVSGGSWAPASRSYSEIIITGHQDGSVKFWDAGSGSLLILYKLKTAKIFDKPKTRSLDGSADEDPLAIQVISLCPESRRLCVAGYSGHVILFKFKKQECLSDILVLEIPITYENTDETDVSPECEFIPRSLPKQADSMENEKKCDGMLRVRPGQQRKPPGFQAQLVCLTPWTNNTHPGQITSLCINSSYGLMAYGNESGLVIVDIVQKVYLINVASPDLYGAQDPYSRTPRSPKRSEPPYSRDEQRSPSIDQMNGVCSDKLDNSFSRSRSSSMSSLENISSESVTCLAFVDSYTKKSDPSALIPTLWLGTSLGSVLTVSITLPEADTRNTSPVLVSILGGPIFRLKGSILCMSFLDCNGGLIPYSYEPWKDEGRQRDIKTPTKSTSNRMSPTLNQDLAFGDRQFMVITSEKQCRIVALPSQNCVYRLQITETDFVVRAEVVSMKDSVCLVCYLSNGHLMAFSLPSLRLLLDVDFLPLADLSFQTKCKQGIVDPMLSIWGQQLIVHEDSNQISKTFCFSNRGHGLYLATPTEIQKFTLCSEFSQNYNDMLGELYLQCEMPEPPKESFFKGLFGGGARSIDREELFGEVSGKPNRSVAKLISGPNANIQDLNTRANTASNEFSRAHQMMIERGDKLNKLEDNAEKMANEAQQFSGAASQLMAKYRDKKWYQL</sequence>
<dbReference type="PANTHER" id="PTHR10241">
    <property type="entry name" value="LETHAL 2 GIANT LARVAE PROTEIN"/>
    <property type="match status" value="1"/>
</dbReference>
<evidence type="ECO:0000256" key="7">
    <source>
        <dbReference type="ARBA" id="ARBA00022574"/>
    </source>
</evidence>
<evidence type="ECO:0000313" key="14">
    <source>
        <dbReference type="Proteomes" id="UP001153620"/>
    </source>
</evidence>
<dbReference type="Pfam" id="PF08366">
    <property type="entry name" value="LLGL"/>
    <property type="match status" value="1"/>
</dbReference>
<dbReference type="GO" id="GO:0005096">
    <property type="term" value="F:GTPase activator activity"/>
    <property type="evidence" value="ECO:0007669"/>
    <property type="project" value="TreeGrafter"/>
</dbReference>
<keyword evidence="14" id="KW-1185">Reference proteome</keyword>
<evidence type="ECO:0000259" key="12">
    <source>
        <dbReference type="PROSITE" id="PS50892"/>
    </source>
</evidence>
<keyword evidence="4" id="KW-0472">Membrane</keyword>
<dbReference type="InterPro" id="IPR042855">
    <property type="entry name" value="V_SNARE_CC"/>
</dbReference>
<evidence type="ECO:0000313" key="13">
    <source>
        <dbReference type="EMBL" id="CAH1717394.1"/>
    </source>
</evidence>
<dbReference type="SUPFAM" id="SSF58038">
    <property type="entry name" value="SNARE fusion complex"/>
    <property type="match status" value="1"/>
</dbReference>
<dbReference type="SMART" id="SM00320">
    <property type="entry name" value="WD40"/>
    <property type="match status" value="8"/>
</dbReference>
<dbReference type="CDD" id="cd15873">
    <property type="entry name" value="R-SNARE_STXBP5_6"/>
    <property type="match status" value="1"/>
</dbReference>
<keyword evidence="5" id="KW-0268">Exocytosis</keyword>
<dbReference type="GO" id="GO:0005886">
    <property type="term" value="C:plasma membrane"/>
    <property type="evidence" value="ECO:0007669"/>
    <property type="project" value="UniProtKB-SubCell"/>
</dbReference>
<keyword evidence="6" id="KW-0963">Cytoplasm</keyword>
<protein>
    <recommendedName>
        <fullName evidence="12">V-SNARE coiled-coil homology domain-containing protein</fullName>
    </recommendedName>
</protein>
<dbReference type="InterPro" id="IPR013577">
    <property type="entry name" value="LLGL2"/>
</dbReference>
<dbReference type="PANTHER" id="PTHR10241:SF25">
    <property type="entry name" value="TOMOSYN, ISOFORM C"/>
    <property type="match status" value="1"/>
</dbReference>
<feature type="domain" description="V-SNARE coiled-coil homology" evidence="12">
    <location>
        <begin position="1032"/>
        <end position="1092"/>
    </location>
</feature>
<evidence type="ECO:0000256" key="3">
    <source>
        <dbReference type="ARBA" id="ARBA00008070"/>
    </source>
</evidence>
<dbReference type="GO" id="GO:0019905">
    <property type="term" value="F:syntaxin binding"/>
    <property type="evidence" value="ECO:0007669"/>
    <property type="project" value="TreeGrafter"/>
</dbReference>
<accession>A0A9P0IVQ7</accession>
<dbReference type="GO" id="GO:0006887">
    <property type="term" value="P:exocytosis"/>
    <property type="evidence" value="ECO:0007669"/>
    <property type="project" value="UniProtKB-KW"/>
</dbReference>
<keyword evidence="10" id="KW-0175">Coiled coil</keyword>
<evidence type="ECO:0000256" key="10">
    <source>
        <dbReference type="PROSITE-ProRule" id="PRU00290"/>
    </source>
</evidence>
<dbReference type="GO" id="GO:0045159">
    <property type="term" value="F:myosin II binding"/>
    <property type="evidence" value="ECO:0007669"/>
    <property type="project" value="TreeGrafter"/>
</dbReference>
<evidence type="ECO:0000256" key="5">
    <source>
        <dbReference type="ARBA" id="ARBA00022483"/>
    </source>
</evidence>
<comment type="similarity">
    <text evidence="3">Belongs to the WD repeat L(2)GL family.</text>
</comment>
<dbReference type="Proteomes" id="UP001153620">
    <property type="component" value="Chromosome 2"/>
</dbReference>
<dbReference type="Gene3D" id="1.20.5.110">
    <property type="match status" value="1"/>
</dbReference>
<dbReference type="InterPro" id="IPR001680">
    <property type="entry name" value="WD40_rpt"/>
</dbReference>
<dbReference type="GO" id="GO:0031201">
    <property type="term" value="C:SNARE complex"/>
    <property type="evidence" value="ECO:0007669"/>
    <property type="project" value="TreeGrafter"/>
</dbReference>
<dbReference type="InterPro" id="IPR036322">
    <property type="entry name" value="WD40_repeat_dom_sf"/>
</dbReference>
<evidence type="ECO:0000256" key="11">
    <source>
        <dbReference type="SAM" id="MobiDB-lite"/>
    </source>
</evidence>
<dbReference type="SUPFAM" id="SSF50978">
    <property type="entry name" value="WD40 repeat-like"/>
    <property type="match status" value="2"/>
</dbReference>
<evidence type="ECO:0000256" key="8">
    <source>
        <dbReference type="ARBA" id="ARBA00022737"/>
    </source>
</evidence>
<feature type="repeat" description="WD" evidence="9">
    <location>
        <begin position="442"/>
        <end position="467"/>
    </location>
</feature>
<dbReference type="GO" id="GO:0006893">
    <property type="term" value="P:Golgi to plasma membrane transport"/>
    <property type="evidence" value="ECO:0007669"/>
    <property type="project" value="TreeGrafter"/>
</dbReference>
<organism evidence="13 14">
    <name type="scientific">Chironomus riparius</name>
    <dbReference type="NCBI Taxonomy" id="315576"/>
    <lineage>
        <taxon>Eukaryota</taxon>
        <taxon>Metazoa</taxon>
        <taxon>Ecdysozoa</taxon>
        <taxon>Arthropoda</taxon>
        <taxon>Hexapoda</taxon>
        <taxon>Insecta</taxon>
        <taxon>Pterygota</taxon>
        <taxon>Neoptera</taxon>
        <taxon>Endopterygota</taxon>
        <taxon>Diptera</taxon>
        <taxon>Nematocera</taxon>
        <taxon>Chironomoidea</taxon>
        <taxon>Chironomidae</taxon>
        <taxon>Chironominae</taxon>
        <taxon>Chironomus</taxon>
    </lineage>
</organism>
<evidence type="ECO:0000256" key="9">
    <source>
        <dbReference type="PROSITE-ProRule" id="PRU00221"/>
    </source>
</evidence>
<dbReference type="Gene3D" id="2.130.10.10">
    <property type="entry name" value="YVTN repeat-like/Quinoprotein amine dehydrogenase"/>
    <property type="match status" value="3"/>
</dbReference>